<dbReference type="AlphaFoldDB" id="A0A5E4G522"/>
<evidence type="ECO:0000313" key="4">
    <source>
        <dbReference type="Proteomes" id="UP000327085"/>
    </source>
</evidence>
<dbReference type="PANTHER" id="PTHR31973:SF187">
    <property type="entry name" value="MUTATOR TRANSPOSASE MUDRA PROTEIN"/>
    <property type="match status" value="1"/>
</dbReference>
<evidence type="ECO:0000256" key="1">
    <source>
        <dbReference type="SAM" id="MobiDB-lite"/>
    </source>
</evidence>
<feature type="non-terminal residue" evidence="3">
    <location>
        <position position="1"/>
    </location>
</feature>
<organism evidence="3 4">
    <name type="scientific">Prunus dulcis</name>
    <name type="common">Almond</name>
    <name type="synonym">Amygdalus dulcis</name>
    <dbReference type="NCBI Taxonomy" id="3755"/>
    <lineage>
        <taxon>Eukaryota</taxon>
        <taxon>Viridiplantae</taxon>
        <taxon>Streptophyta</taxon>
        <taxon>Embryophyta</taxon>
        <taxon>Tracheophyta</taxon>
        <taxon>Spermatophyta</taxon>
        <taxon>Magnoliopsida</taxon>
        <taxon>eudicotyledons</taxon>
        <taxon>Gunneridae</taxon>
        <taxon>Pentapetalae</taxon>
        <taxon>rosids</taxon>
        <taxon>fabids</taxon>
        <taxon>Rosales</taxon>
        <taxon>Rosaceae</taxon>
        <taxon>Amygdaloideae</taxon>
        <taxon>Amygdaleae</taxon>
        <taxon>Prunus</taxon>
    </lineage>
</organism>
<feature type="region of interest" description="Disordered" evidence="1">
    <location>
        <begin position="95"/>
        <end position="121"/>
    </location>
</feature>
<dbReference type="Pfam" id="PF10551">
    <property type="entry name" value="MULE"/>
    <property type="match status" value="1"/>
</dbReference>
<feature type="compositionally biased region" description="Basic and acidic residues" evidence="1">
    <location>
        <begin position="25"/>
        <end position="53"/>
    </location>
</feature>
<accession>A0A5E4G522</accession>
<dbReference type="InterPro" id="IPR018289">
    <property type="entry name" value="MULE_transposase_dom"/>
</dbReference>
<reference evidence="4" key="1">
    <citation type="journal article" date="2020" name="Plant J.">
        <title>Transposons played a major role in the diversification between the closely related almond and peach genomes: results from the almond genome sequence.</title>
        <authorList>
            <person name="Alioto T."/>
            <person name="Alexiou K.G."/>
            <person name="Bardil A."/>
            <person name="Barteri F."/>
            <person name="Castanera R."/>
            <person name="Cruz F."/>
            <person name="Dhingra A."/>
            <person name="Duval H."/>
            <person name="Fernandez I Marti A."/>
            <person name="Frias L."/>
            <person name="Galan B."/>
            <person name="Garcia J.L."/>
            <person name="Howad W."/>
            <person name="Gomez-Garrido J."/>
            <person name="Gut M."/>
            <person name="Julca I."/>
            <person name="Morata J."/>
            <person name="Puigdomenech P."/>
            <person name="Ribeca P."/>
            <person name="Rubio Cabetas M.J."/>
            <person name="Vlasova A."/>
            <person name="Wirthensohn M."/>
            <person name="Garcia-Mas J."/>
            <person name="Gabaldon T."/>
            <person name="Casacuberta J.M."/>
            <person name="Arus P."/>
        </authorList>
    </citation>
    <scope>NUCLEOTIDE SEQUENCE [LARGE SCALE GENOMIC DNA]</scope>
    <source>
        <strain evidence="4">cv. Texas</strain>
    </source>
</reference>
<sequence>LDKATSNEAHKTRKPTLSMNSATARGKEKVAAVDECSVQHETNKATSKGKENVAEVDEGCVQHDTTKATAKGKEKVTEVGERFVDAEINEKRRYVRKRNPSIQQEADDADDSLETDDENDPDFVDANNMTWVIAYAQVEMETKDSWIWFLQLLMKDIKLANQYEFTFISDKQKFLVEAFEEVVPNCDHRFCARHLSTNFSLVYKGKILKDAMWRAAFATTVPKFRRAMEVLRTLDGEAYTWLTSNVLRAFATTIIFL</sequence>
<evidence type="ECO:0000259" key="2">
    <source>
        <dbReference type="Pfam" id="PF10551"/>
    </source>
</evidence>
<protein>
    <submittedName>
        <fullName evidence="3">PREDICTED: transposon Mutator sub-class</fullName>
    </submittedName>
</protein>
<dbReference type="EMBL" id="CABIKO010000358">
    <property type="protein sequence ID" value="VVA34891.1"/>
    <property type="molecule type" value="Genomic_DNA"/>
</dbReference>
<feature type="domain" description="MULE transposase" evidence="2">
    <location>
        <begin position="124"/>
        <end position="198"/>
    </location>
</feature>
<feature type="compositionally biased region" description="Acidic residues" evidence="1">
    <location>
        <begin position="105"/>
        <end position="121"/>
    </location>
</feature>
<dbReference type="PANTHER" id="PTHR31973">
    <property type="entry name" value="POLYPROTEIN, PUTATIVE-RELATED"/>
    <property type="match status" value="1"/>
</dbReference>
<gene>
    <name evidence="3" type="ORF">ALMOND_2B015059</name>
</gene>
<feature type="region of interest" description="Disordered" evidence="1">
    <location>
        <begin position="1"/>
        <end position="53"/>
    </location>
</feature>
<dbReference type="Proteomes" id="UP000327085">
    <property type="component" value="Chromosome 1"/>
</dbReference>
<proteinExistence type="predicted"/>
<dbReference type="InParanoid" id="A0A5E4G522"/>
<feature type="compositionally biased region" description="Basic and acidic residues" evidence="1">
    <location>
        <begin position="1"/>
        <end position="10"/>
    </location>
</feature>
<evidence type="ECO:0000313" key="3">
    <source>
        <dbReference type="EMBL" id="VVA34891.1"/>
    </source>
</evidence>
<name>A0A5E4G522_PRUDU</name>